<feature type="chain" id="PRO_5013271649" description="Ubiquitin-like domain-containing protein" evidence="2">
    <location>
        <begin position="17"/>
        <end position="1245"/>
    </location>
</feature>
<sequence length="1245" mass="133930">MYCVLLLLVIVKQVEMWVVRGEGCNTASIGFEVALRSRLPGALPTSVDRIRLFPPPFLALSRAMPKKKPDHLYERVTLLGSASPLRLELPVGITVGECRLAVESRWGWPSTRLLLFGPDSALLWDDLQPLFGGRPGFTPASRATKKKRSEPSKVATVSKLVRPAEEEPSSFSAFMEPRSYRVRKSQDNRSEPDLRSWTPRSDAASDGSPACNIPGKTVHINFVDGESRAVEAQQGGLRADRERHRRSLPGSWAAVPQPPPRELHAGARRRAARAVRGDLCNAPSIEQTLGHSPWRSAGGLAAVLRTQGAAAAAAPALRHPARRELQVLVGEPPVPCVGIFAMLPALNRLSDTRPGEVLVASLPCFELKALQLPLLQHCGTLRELPLRLPQKPGLARSCAMLLGRLLRTKVGRRKLEEFRFQDGLALPLLLCDGEFLLRQAVIVIASWSCARSRRGASWCLGGGGPMRIWRPPQKQPCPEASEMVGSFRTSCQSYRQRRLVYNAAEELGFALSSPRKRCAPSALEANVDWDDDQVTHISVWITSPYAEPEVVDIEMSFPLEMQTVYDVALDSLQSRFDTTKLSHPVAVTPQLHHHFGSIMLLPDWVPLSEYYAMVIDARSIGKGLFSFYISSPLTRYAVSAQLGDVPNEAYDIYAFGSLDPLANLEQLPPIQAGLIQVVPRGRKPNIPLFSKDAASLYSPVTGSIFIELGAASWQQRVKWQASPLTWQNKKFGSGLQMGGSILVGRSPWPVLRQATTLRSIMSLAVDVHLLSGQRASMEVEADASVESLKHRALRALAVASRARLLNSSGEVLDGAQTVTEAKLKNGDVLTLHVVPVQLQGTKQGSRSVFAALLGDGSVVMWGNAIYGGDSRAVRDQLRDVQQIQASDSAFAAILGDGSVVTWGDAECGGDSSAVRDQLRNVQQVQASAHAFAAILRDGSVVSWGTCTPGDSNAVRGQLRDVQQIQACYSAFAAILGDGSVVTWGGAAVGGDSRAAQDQLRDVQQIQATGAAFAAILGDGSVVTWGYAGQGGDSSAVQDQLRDVQQIQASHQAFAAILADGSVVSWGHADYGGDSRAVQHHLRDVQQIQACYSAFAAILGDGSVVTWGNAQCGGDSRAVQDQLRDVQQIQASYSAFAAILGDGSVVTWGDAECGGDSSAVHDQLRTVQQIQASYSAFAAILADGSVITWGDARCGGDSSAVHDQLRDVQQIQATGAAFAAVLGDGSVVMWGSVDFGRSRISCAMYS</sequence>
<reference evidence="4 5" key="1">
    <citation type="submission" date="2016-02" db="EMBL/GenBank/DDBJ databases">
        <title>Genome analysis of coral dinoflagellate symbionts highlights evolutionary adaptations to a symbiotic lifestyle.</title>
        <authorList>
            <person name="Aranda M."/>
            <person name="Li Y."/>
            <person name="Liew Y.J."/>
            <person name="Baumgarten S."/>
            <person name="Simakov O."/>
            <person name="Wilson M."/>
            <person name="Piel J."/>
            <person name="Ashoor H."/>
            <person name="Bougouffa S."/>
            <person name="Bajic V.B."/>
            <person name="Ryu T."/>
            <person name="Ravasi T."/>
            <person name="Bayer T."/>
            <person name="Micklem G."/>
            <person name="Kim H."/>
            <person name="Bhak J."/>
            <person name="Lajeunesse T.C."/>
            <person name="Voolstra C.R."/>
        </authorList>
    </citation>
    <scope>NUCLEOTIDE SEQUENCE [LARGE SCALE GENOMIC DNA]</scope>
    <source>
        <strain evidence="4 5">CCMP2467</strain>
    </source>
</reference>
<organism evidence="4 5">
    <name type="scientific">Symbiodinium microadriaticum</name>
    <name type="common">Dinoflagellate</name>
    <name type="synonym">Zooxanthella microadriatica</name>
    <dbReference type="NCBI Taxonomy" id="2951"/>
    <lineage>
        <taxon>Eukaryota</taxon>
        <taxon>Sar</taxon>
        <taxon>Alveolata</taxon>
        <taxon>Dinophyceae</taxon>
        <taxon>Suessiales</taxon>
        <taxon>Symbiodiniaceae</taxon>
        <taxon>Symbiodinium</taxon>
    </lineage>
</organism>
<dbReference type="SUPFAM" id="SSF54236">
    <property type="entry name" value="Ubiquitin-like"/>
    <property type="match status" value="1"/>
</dbReference>
<dbReference type="PANTHER" id="PTHR45982:SF1">
    <property type="entry name" value="REGULATOR OF CHROMOSOME CONDENSATION"/>
    <property type="match status" value="1"/>
</dbReference>
<evidence type="ECO:0000256" key="2">
    <source>
        <dbReference type="SAM" id="SignalP"/>
    </source>
</evidence>
<gene>
    <name evidence="4" type="ORF">AK812_SmicGene26254</name>
</gene>
<evidence type="ECO:0000313" key="5">
    <source>
        <dbReference type="Proteomes" id="UP000186817"/>
    </source>
</evidence>
<evidence type="ECO:0000256" key="1">
    <source>
        <dbReference type="SAM" id="MobiDB-lite"/>
    </source>
</evidence>
<protein>
    <recommendedName>
        <fullName evidence="3">Ubiquitin-like domain-containing protein</fullName>
    </recommendedName>
</protein>
<dbReference type="OrthoDB" id="432401at2759"/>
<keyword evidence="5" id="KW-1185">Reference proteome</keyword>
<name>A0A1Q9D9V9_SYMMI</name>
<feature type="domain" description="Ubiquitin-like" evidence="3">
    <location>
        <begin position="763"/>
        <end position="833"/>
    </location>
</feature>
<accession>A0A1Q9D9V9</accession>
<evidence type="ECO:0000259" key="3">
    <source>
        <dbReference type="PROSITE" id="PS50053"/>
    </source>
</evidence>
<dbReference type="InterPro" id="IPR009091">
    <property type="entry name" value="RCC1/BLIP-II"/>
</dbReference>
<feature type="signal peptide" evidence="2">
    <location>
        <begin position="1"/>
        <end position="16"/>
    </location>
</feature>
<evidence type="ECO:0000313" key="4">
    <source>
        <dbReference type="EMBL" id="OLP91983.1"/>
    </source>
</evidence>
<feature type="compositionally biased region" description="Basic and acidic residues" evidence="1">
    <location>
        <begin position="184"/>
        <end position="194"/>
    </location>
</feature>
<feature type="region of interest" description="Disordered" evidence="1">
    <location>
        <begin position="181"/>
        <end position="212"/>
    </location>
</feature>
<dbReference type="InterPro" id="IPR029071">
    <property type="entry name" value="Ubiquitin-like_domsf"/>
</dbReference>
<dbReference type="PANTHER" id="PTHR45982">
    <property type="entry name" value="REGULATOR OF CHROMOSOME CONDENSATION"/>
    <property type="match status" value="1"/>
</dbReference>
<dbReference type="Gene3D" id="2.130.10.30">
    <property type="entry name" value="Regulator of chromosome condensation 1/beta-lactamase-inhibitor protein II"/>
    <property type="match status" value="2"/>
</dbReference>
<dbReference type="SUPFAM" id="SSF50985">
    <property type="entry name" value="RCC1/BLIP-II"/>
    <property type="match status" value="2"/>
</dbReference>
<dbReference type="InterPro" id="IPR051553">
    <property type="entry name" value="Ran_GTPase-activating"/>
</dbReference>
<feature type="region of interest" description="Disordered" evidence="1">
    <location>
        <begin position="135"/>
        <end position="168"/>
    </location>
</feature>
<dbReference type="Proteomes" id="UP000186817">
    <property type="component" value="Unassembled WGS sequence"/>
</dbReference>
<keyword evidence="2" id="KW-0732">Signal</keyword>
<dbReference type="PROSITE" id="PS50053">
    <property type="entry name" value="UBIQUITIN_2"/>
    <property type="match status" value="1"/>
</dbReference>
<dbReference type="AlphaFoldDB" id="A0A1Q9D9V9"/>
<dbReference type="InterPro" id="IPR000626">
    <property type="entry name" value="Ubiquitin-like_dom"/>
</dbReference>
<proteinExistence type="predicted"/>
<dbReference type="EMBL" id="LSRX01000640">
    <property type="protein sequence ID" value="OLP91983.1"/>
    <property type="molecule type" value="Genomic_DNA"/>
</dbReference>
<comment type="caution">
    <text evidence="4">The sequence shown here is derived from an EMBL/GenBank/DDBJ whole genome shotgun (WGS) entry which is preliminary data.</text>
</comment>